<dbReference type="STRING" id="568860.SAMN05421811_13226"/>
<name>A0A1I0LVF5_9ACTN</name>
<dbReference type="OrthoDB" id="3393149at2"/>
<proteinExistence type="predicted"/>
<accession>A0A1I0LVF5</accession>
<evidence type="ECO:0000313" key="1">
    <source>
        <dbReference type="EMBL" id="SEU47857.1"/>
    </source>
</evidence>
<evidence type="ECO:0000313" key="2">
    <source>
        <dbReference type="Proteomes" id="UP000199361"/>
    </source>
</evidence>
<dbReference type="AlphaFoldDB" id="A0A1I0LVF5"/>
<protein>
    <submittedName>
        <fullName evidence="1">Uncharacterized protein</fullName>
    </submittedName>
</protein>
<dbReference type="RefSeq" id="WP_091094352.1">
    <property type="nucleotide sequence ID" value="NZ_FOHX01000032.1"/>
</dbReference>
<sequence>MHHLQAESRLKTAEAAMMPRADATTVTRRAGAGTLTFTRTFGEHRRYRQAEVRALITSDRPAGA</sequence>
<keyword evidence="2" id="KW-1185">Reference proteome</keyword>
<dbReference type="EMBL" id="FOHX01000032">
    <property type="protein sequence ID" value="SEU47857.1"/>
    <property type="molecule type" value="Genomic_DNA"/>
</dbReference>
<dbReference type="Proteomes" id="UP000199361">
    <property type="component" value="Unassembled WGS sequence"/>
</dbReference>
<organism evidence="1 2">
    <name type="scientific">Nonomuraea wenchangensis</name>
    <dbReference type="NCBI Taxonomy" id="568860"/>
    <lineage>
        <taxon>Bacteria</taxon>
        <taxon>Bacillati</taxon>
        <taxon>Actinomycetota</taxon>
        <taxon>Actinomycetes</taxon>
        <taxon>Streptosporangiales</taxon>
        <taxon>Streptosporangiaceae</taxon>
        <taxon>Nonomuraea</taxon>
    </lineage>
</organism>
<reference evidence="1 2" key="1">
    <citation type="submission" date="2016-10" db="EMBL/GenBank/DDBJ databases">
        <authorList>
            <person name="de Groot N.N."/>
        </authorList>
    </citation>
    <scope>NUCLEOTIDE SEQUENCE [LARGE SCALE GENOMIC DNA]</scope>
    <source>
        <strain evidence="1 2">CGMCC 4.5598</strain>
    </source>
</reference>
<gene>
    <name evidence="1" type="ORF">SAMN05421811_13226</name>
</gene>